<keyword evidence="1" id="KW-0472">Membrane</keyword>
<dbReference type="InterPro" id="IPR036259">
    <property type="entry name" value="MFS_trans_sf"/>
</dbReference>
<dbReference type="SUPFAM" id="SSF103473">
    <property type="entry name" value="MFS general substrate transporter"/>
    <property type="match status" value="1"/>
</dbReference>
<keyword evidence="1" id="KW-1133">Transmembrane helix</keyword>
<dbReference type="EMBL" id="AP024449">
    <property type="protein sequence ID" value="BCS28474.1"/>
    <property type="molecule type" value="Genomic_DNA"/>
</dbReference>
<gene>
    <name evidence="2" type="ORF">APUU_70044S</name>
</gene>
<feature type="transmembrane region" description="Helical" evidence="1">
    <location>
        <begin position="101"/>
        <end position="125"/>
    </location>
</feature>
<dbReference type="Proteomes" id="UP000654913">
    <property type="component" value="Chromosome 7"/>
</dbReference>
<dbReference type="RefSeq" id="XP_041560660.1">
    <property type="nucleotide sequence ID" value="XM_041694873.1"/>
</dbReference>
<feature type="transmembrane region" description="Helical" evidence="1">
    <location>
        <begin position="12"/>
        <end position="31"/>
    </location>
</feature>
<feature type="transmembrane region" description="Helical" evidence="1">
    <location>
        <begin position="333"/>
        <end position="356"/>
    </location>
</feature>
<organism evidence="2 3">
    <name type="scientific">Aspergillus puulaauensis</name>
    <dbReference type="NCBI Taxonomy" id="1220207"/>
    <lineage>
        <taxon>Eukaryota</taxon>
        <taxon>Fungi</taxon>
        <taxon>Dikarya</taxon>
        <taxon>Ascomycota</taxon>
        <taxon>Pezizomycotina</taxon>
        <taxon>Eurotiomycetes</taxon>
        <taxon>Eurotiomycetidae</taxon>
        <taxon>Eurotiales</taxon>
        <taxon>Aspergillaceae</taxon>
        <taxon>Aspergillus</taxon>
    </lineage>
</organism>
<evidence type="ECO:0000313" key="3">
    <source>
        <dbReference type="Proteomes" id="UP000654913"/>
    </source>
</evidence>
<reference evidence="2" key="1">
    <citation type="submission" date="2021-01" db="EMBL/GenBank/DDBJ databases">
        <authorList>
            <consortium name="Aspergillus puulaauensis MK2 genome sequencing consortium"/>
            <person name="Kazuki M."/>
            <person name="Futagami T."/>
        </authorList>
    </citation>
    <scope>NUCLEOTIDE SEQUENCE</scope>
    <source>
        <strain evidence="2">MK2</strain>
    </source>
</reference>
<keyword evidence="3" id="KW-1185">Reference proteome</keyword>
<keyword evidence="1" id="KW-0812">Transmembrane</keyword>
<feature type="transmembrane region" description="Helical" evidence="1">
    <location>
        <begin position="297"/>
        <end position="321"/>
    </location>
</feature>
<dbReference type="AlphaFoldDB" id="A0A7R7XVX7"/>
<dbReference type="Gene3D" id="1.20.1250.20">
    <property type="entry name" value="MFS general substrate transporter like domains"/>
    <property type="match status" value="1"/>
</dbReference>
<protein>
    <recommendedName>
        <fullName evidence="4">MFS transporter</fullName>
    </recommendedName>
</protein>
<sequence length="393" mass="40772">MAQGANPGSVAVASFANMFSVGTTYALSILQAEVHRLLGIHHAWSYAPFAFATIGLSIGVATCTSLTERSSARTVAAAGTILWGLAVILAGHFLASLSFEGIIVSFMIGGIGVGWTYLAVVVWIGESLPAQSLARTAIGPLGFSSGAAACTMASHFFQVGSLNGAEIGTALKCAGSGFITVGVTTLILVPGDGNITTHTPNYPAKPPPSFNRAFFQLLLFMNSLPGMALFASLLPVVSNHTRFATGFTLPCCLMALALGGLLSPTLSARLSPRTLFMSLFCLRGLLLTTFSQTRHPAVFLATVATVFFAHGLGFSTLPGIINSRLGPDAVFSHHYGLILTTWGLAGVVGSLLNAFLASSGDFTPVSLVLGLAMLAFGCTLGWTSLFPCQCIIN</sequence>
<name>A0A7R7XVX7_9EURO</name>
<evidence type="ECO:0000313" key="2">
    <source>
        <dbReference type="EMBL" id="BCS28474.1"/>
    </source>
</evidence>
<accession>A0A7R7XVX7</accession>
<dbReference type="GeneID" id="64978471"/>
<proteinExistence type="predicted"/>
<dbReference type="KEGG" id="apuu:APUU_70044S"/>
<feature type="transmembrane region" description="Helical" evidence="1">
    <location>
        <begin position="43"/>
        <end position="63"/>
    </location>
</feature>
<evidence type="ECO:0000256" key="1">
    <source>
        <dbReference type="SAM" id="Phobius"/>
    </source>
</evidence>
<dbReference type="OrthoDB" id="4510289at2759"/>
<feature type="transmembrane region" description="Helical" evidence="1">
    <location>
        <begin position="243"/>
        <end position="262"/>
    </location>
</feature>
<feature type="transmembrane region" description="Helical" evidence="1">
    <location>
        <begin position="214"/>
        <end position="237"/>
    </location>
</feature>
<reference evidence="2" key="2">
    <citation type="submission" date="2021-02" db="EMBL/GenBank/DDBJ databases">
        <title>Aspergillus puulaauensis MK2 genome sequence.</title>
        <authorList>
            <person name="Futagami T."/>
            <person name="Mori K."/>
            <person name="Kadooka C."/>
            <person name="Tanaka T."/>
        </authorList>
    </citation>
    <scope>NUCLEOTIDE SEQUENCE</scope>
    <source>
        <strain evidence="2">MK2</strain>
    </source>
</reference>
<feature type="transmembrane region" description="Helical" evidence="1">
    <location>
        <begin position="75"/>
        <end position="95"/>
    </location>
</feature>
<evidence type="ECO:0008006" key="4">
    <source>
        <dbReference type="Google" id="ProtNLM"/>
    </source>
</evidence>
<feature type="transmembrane region" description="Helical" evidence="1">
    <location>
        <begin position="362"/>
        <end position="386"/>
    </location>
</feature>